<protein>
    <submittedName>
        <fullName evidence="4">NADPH:quinone reductase</fullName>
    </submittedName>
</protein>
<keyword evidence="2" id="KW-0560">Oxidoreductase</keyword>
<gene>
    <name evidence="4" type="ORF">SD37_03545</name>
</gene>
<dbReference type="GO" id="GO:0070402">
    <property type="term" value="F:NADPH binding"/>
    <property type="evidence" value="ECO:0007669"/>
    <property type="project" value="TreeGrafter"/>
</dbReference>
<dbReference type="Pfam" id="PF00107">
    <property type="entry name" value="ADH_zinc_N"/>
    <property type="match status" value="1"/>
</dbReference>
<dbReference type="InterPro" id="IPR020843">
    <property type="entry name" value="ER"/>
</dbReference>
<dbReference type="Gene3D" id="3.40.50.720">
    <property type="entry name" value="NAD(P)-binding Rossmann-like Domain"/>
    <property type="match status" value="1"/>
</dbReference>
<dbReference type="AlphaFoldDB" id="A0A193BRI5"/>
<dbReference type="InterPro" id="IPR013154">
    <property type="entry name" value="ADH-like_N"/>
</dbReference>
<dbReference type="RefSeq" id="WP_044853815.1">
    <property type="nucleotide sequence ID" value="NZ_CP016174.1"/>
</dbReference>
<dbReference type="SMART" id="SM00829">
    <property type="entry name" value="PKS_ER"/>
    <property type="match status" value="1"/>
</dbReference>
<evidence type="ECO:0000256" key="1">
    <source>
        <dbReference type="ARBA" id="ARBA00022857"/>
    </source>
</evidence>
<evidence type="ECO:0000313" key="5">
    <source>
        <dbReference type="Proteomes" id="UP000093695"/>
    </source>
</evidence>
<evidence type="ECO:0000259" key="3">
    <source>
        <dbReference type="SMART" id="SM00829"/>
    </source>
</evidence>
<sequence>MSKAVRFRAEGGPEVLEVVDVEIGEPGPGEVRITIEAIGLNRAEAMFRGGYYFERAEKFPAGLGYSSSGVVDAVGPDVTGFEPGDRVTTIAGFSQKEYGVYGEQAIVPASATVHRPEGLGAVDAVAMWGSLLTGYGAIIDEGKVRAGDAVLITAASSGTALAAIEVANHIGATTIATTRTPAKKERLLKAGAAHVIVTTEEDIVERTKAYTGGRGADLVFDAIAGEGVRKLSEATAEGGAIVVYGALDTKETPFPLWFAPTMRMFNAFGITLNPERLRRADAFVRAGVRAGSFQSRVDRTFRLDDVVEAHRYLESNRQFGKIVLTVD</sequence>
<dbReference type="GO" id="GO:0016651">
    <property type="term" value="F:oxidoreductase activity, acting on NAD(P)H"/>
    <property type="evidence" value="ECO:0007669"/>
    <property type="project" value="TreeGrafter"/>
</dbReference>
<dbReference type="InterPro" id="IPR013149">
    <property type="entry name" value="ADH-like_C"/>
</dbReference>
<organism evidence="4 5">
    <name type="scientific">Amycolatopsis orientalis</name>
    <name type="common">Nocardia orientalis</name>
    <dbReference type="NCBI Taxonomy" id="31958"/>
    <lineage>
        <taxon>Bacteria</taxon>
        <taxon>Bacillati</taxon>
        <taxon>Actinomycetota</taxon>
        <taxon>Actinomycetes</taxon>
        <taxon>Pseudonocardiales</taxon>
        <taxon>Pseudonocardiaceae</taxon>
        <taxon>Amycolatopsis</taxon>
    </lineage>
</organism>
<feature type="domain" description="Enoyl reductase (ER)" evidence="3">
    <location>
        <begin position="11"/>
        <end position="324"/>
    </location>
</feature>
<dbReference type="SUPFAM" id="SSF51735">
    <property type="entry name" value="NAD(P)-binding Rossmann-fold domains"/>
    <property type="match status" value="1"/>
</dbReference>
<dbReference type="PANTHER" id="PTHR48106:SF5">
    <property type="entry name" value="ZINC-CONTAINING ALCOHOL DEHYDROGENASE"/>
    <property type="match status" value="1"/>
</dbReference>
<dbReference type="Pfam" id="PF08240">
    <property type="entry name" value="ADH_N"/>
    <property type="match status" value="1"/>
</dbReference>
<dbReference type="Gene3D" id="3.90.180.10">
    <property type="entry name" value="Medium-chain alcohol dehydrogenases, catalytic domain"/>
    <property type="match status" value="1"/>
</dbReference>
<dbReference type="SUPFAM" id="SSF50129">
    <property type="entry name" value="GroES-like"/>
    <property type="match status" value="1"/>
</dbReference>
<dbReference type="InterPro" id="IPR011032">
    <property type="entry name" value="GroES-like_sf"/>
</dbReference>
<name>A0A193BRI5_AMYOR</name>
<dbReference type="Proteomes" id="UP000093695">
    <property type="component" value="Chromosome"/>
</dbReference>
<reference evidence="4 5" key="1">
    <citation type="journal article" date="2015" name="Genome Announc.">
        <title>Draft Genome Sequence of Norvancomycin-Producing Strain Amycolatopsis orientalis CPCC200066.</title>
        <authorList>
            <person name="Lei X."/>
            <person name="Yuan F."/>
            <person name="Shi Y."/>
            <person name="Li X."/>
            <person name="Wang L."/>
            <person name="Hong B."/>
        </authorList>
    </citation>
    <scope>NUCLEOTIDE SEQUENCE [LARGE SCALE GENOMIC DNA]</scope>
    <source>
        <strain evidence="4 5">B-37</strain>
    </source>
</reference>
<proteinExistence type="predicted"/>
<dbReference type="CDD" id="cd08268">
    <property type="entry name" value="MDR2"/>
    <property type="match status" value="1"/>
</dbReference>
<keyword evidence="1" id="KW-0521">NADP</keyword>
<evidence type="ECO:0000313" key="4">
    <source>
        <dbReference type="EMBL" id="ANN14816.1"/>
    </source>
</evidence>
<dbReference type="PANTHER" id="PTHR48106">
    <property type="entry name" value="QUINONE OXIDOREDUCTASE PIG3-RELATED"/>
    <property type="match status" value="1"/>
</dbReference>
<accession>A0A193BRI5</accession>
<dbReference type="STRING" id="31958.SD37_03545"/>
<dbReference type="InterPro" id="IPR036291">
    <property type="entry name" value="NAD(P)-bd_dom_sf"/>
</dbReference>
<dbReference type="KEGG" id="aori:SD37_03545"/>
<dbReference type="EMBL" id="CP016174">
    <property type="protein sequence ID" value="ANN14816.1"/>
    <property type="molecule type" value="Genomic_DNA"/>
</dbReference>
<evidence type="ECO:0000256" key="2">
    <source>
        <dbReference type="ARBA" id="ARBA00023002"/>
    </source>
</evidence>
<keyword evidence="5" id="KW-1185">Reference proteome</keyword>